<sequence length="54" mass="6117">MTGRLTVAWRTLKLPDSCLLGVWLLMKGLSEQEGIFAGRMKISMEAFFIVKNKT</sequence>
<evidence type="ECO:0000313" key="1">
    <source>
        <dbReference type="EMBL" id="SFN07871.1"/>
    </source>
</evidence>
<gene>
    <name evidence="1" type="ORF">SAMN05660836_02585</name>
</gene>
<keyword evidence="2" id="KW-1185">Reference proteome</keyword>
<dbReference type="AlphaFoldDB" id="A0A1I4W309"/>
<dbReference type="EMBL" id="FOUU01000013">
    <property type="protein sequence ID" value="SFN07871.1"/>
    <property type="molecule type" value="Genomic_DNA"/>
</dbReference>
<protein>
    <submittedName>
        <fullName evidence="1">Uncharacterized protein</fullName>
    </submittedName>
</protein>
<proteinExistence type="predicted"/>
<reference evidence="1 2" key="1">
    <citation type="submission" date="2016-10" db="EMBL/GenBank/DDBJ databases">
        <authorList>
            <person name="de Groot N.N."/>
        </authorList>
    </citation>
    <scope>NUCLEOTIDE SEQUENCE [LARGE SCALE GENOMIC DNA]</scope>
    <source>
        <strain evidence="1 2">DSM 9990</strain>
    </source>
</reference>
<name>A0A1I4W309_9BACT</name>
<dbReference type="STRING" id="39841.SAMN05660836_02585"/>
<dbReference type="Proteomes" id="UP000199611">
    <property type="component" value="Unassembled WGS sequence"/>
</dbReference>
<evidence type="ECO:0000313" key="2">
    <source>
        <dbReference type="Proteomes" id="UP000199611"/>
    </source>
</evidence>
<organism evidence="1 2">
    <name type="scientific">Thermodesulforhabdus norvegica</name>
    <dbReference type="NCBI Taxonomy" id="39841"/>
    <lineage>
        <taxon>Bacteria</taxon>
        <taxon>Pseudomonadati</taxon>
        <taxon>Thermodesulfobacteriota</taxon>
        <taxon>Syntrophobacteria</taxon>
        <taxon>Syntrophobacterales</taxon>
        <taxon>Thermodesulforhabdaceae</taxon>
        <taxon>Thermodesulforhabdus</taxon>
    </lineage>
</organism>
<accession>A0A1I4W309</accession>